<dbReference type="EMBL" id="NEKC01000010">
    <property type="protein sequence ID" value="OTA28924.1"/>
    <property type="molecule type" value="Genomic_DNA"/>
</dbReference>
<dbReference type="PANTHER" id="PTHR11069">
    <property type="entry name" value="GLUCOSYLCERAMIDASE"/>
    <property type="match status" value="1"/>
</dbReference>
<evidence type="ECO:0000256" key="2">
    <source>
        <dbReference type="ARBA" id="ARBA00022729"/>
    </source>
</evidence>
<evidence type="ECO:0000256" key="1">
    <source>
        <dbReference type="ARBA" id="ARBA00005382"/>
    </source>
</evidence>
<dbReference type="Gene3D" id="3.20.20.80">
    <property type="entry name" value="Glycosidases"/>
    <property type="match status" value="1"/>
</dbReference>
<dbReference type="AlphaFoldDB" id="A0A1Y2SY70"/>
<evidence type="ECO:0000313" key="8">
    <source>
        <dbReference type="Proteomes" id="UP000243540"/>
    </source>
</evidence>
<evidence type="ECO:0000313" key="7">
    <source>
        <dbReference type="EMBL" id="OTA28924.1"/>
    </source>
</evidence>
<keyword evidence="3 4" id="KW-0378">Hydrolase</keyword>
<dbReference type="Gene3D" id="2.60.40.1180">
    <property type="entry name" value="Golgi alpha-mannosidase II"/>
    <property type="match status" value="1"/>
</dbReference>
<dbReference type="PRINTS" id="PR00843">
    <property type="entry name" value="GLHYDRLASE30"/>
</dbReference>
<dbReference type="RefSeq" id="WP_086106816.1">
    <property type="nucleotide sequence ID" value="NZ_NEKC01000010.1"/>
</dbReference>
<dbReference type="Pfam" id="PF02055">
    <property type="entry name" value="Glyco_hydro_30"/>
    <property type="match status" value="1"/>
</dbReference>
<feature type="domain" description="Glycosyl hydrolase family 30 TIM-barrel" evidence="5">
    <location>
        <begin position="39"/>
        <end position="379"/>
    </location>
</feature>
<dbReference type="InterPro" id="IPR033452">
    <property type="entry name" value="GH30_C"/>
</dbReference>
<comment type="caution">
    <text evidence="7">The sequence shown here is derived from an EMBL/GenBank/DDBJ whole genome shotgun (WGS) entry which is preliminary data.</text>
</comment>
<evidence type="ECO:0000259" key="5">
    <source>
        <dbReference type="Pfam" id="PF02055"/>
    </source>
</evidence>
<dbReference type="GO" id="GO:0016020">
    <property type="term" value="C:membrane"/>
    <property type="evidence" value="ECO:0007669"/>
    <property type="project" value="GOC"/>
</dbReference>
<dbReference type="Pfam" id="PF17189">
    <property type="entry name" value="Glyco_hydro_30C"/>
    <property type="match status" value="1"/>
</dbReference>
<name>A0A1Y2SY70_9BIFI</name>
<evidence type="ECO:0000256" key="4">
    <source>
        <dbReference type="RuleBase" id="RU361188"/>
    </source>
</evidence>
<keyword evidence="4" id="KW-0326">Glycosidase</keyword>
<dbReference type="STRING" id="1160091.B9T39_05510"/>
<sequence>MTTWISTTQENKFVEQKIDSSTQNASADFQLTGEKFQAIRGFGGCFNELGCQALTQYASEDDAEQVFKELFDPSEMNFTFNRAPVGANDFSLNWYSYDETDGDTELKDFSVERDEQTLIPYIRRAQKYQPDLELFASPWSPPTWMKFPKVYNFGRLVMEPENLQAYANYFVKYVRAYAERGIKVTHLFPQNEVFADQKFPSCLYTSEDMKVFVRDYLGPTFEREGLDTKICLGTLNGPEDMAFTGVGYGMRMDNYNRWVDNILFDDEARKYISGVGYQWAGRAAIQRTNESWPELEIFQTESECGNGENAWDYAEYIFHLMNHYFRNGSTTYTYWNMVLTEVVSTWGWMQNSLYTVNSQTGELTRNPEYYVMKHFAKFVKPGARVLGSTGHFNSMAIAFENEDGTVVVVAQNALDKDMPFTFANPARPEQGLSVTLPARSFNTFVLD</sequence>
<gene>
    <name evidence="7" type="ORF">B9T39_05510</name>
</gene>
<comment type="similarity">
    <text evidence="1 4">Belongs to the glycosyl hydrolase 30 family.</text>
</comment>
<accession>A0A1Y2SY70</accession>
<dbReference type="GO" id="GO:0006680">
    <property type="term" value="P:glucosylceramide catabolic process"/>
    <property type="evidence" value="ECO:0007669"/>
    <property type="project" value="TreeGrafter"/>
</dbReference>
<dbReference type="InterPro" id="IPR017853">
    <property type="entry name" value="GH"/>
</dbReference>
<protein>
    <submittedName>
        <fullName evidence="7">Glycosyl hydrolase</fullName>
    </submittedName>
</protein>
<dbReference type="Proteomes" id="UP000243540">
    <property type="component" value="Unassembled WGS sequence"/>
</dbReference>
<dbReference type="InterPro" id="IPR013780">
    <property type="entry name" value="Glyco_hydro_b"/>
</dbReference>
<keyword evidence="2" id="KW-0732">Signal</keyword>
<evidence type="ECO:0000259" key="6">
    <source>
        <dbReference type="Pfam" id="PF17189"/>
    </source>
</evidence>
<dbReference type="SUPFAM" id="SSF51445">
    <property type="entry name" value="(Trans)glycosidases"/>
    <property type="match status" value="1"/>
</dbReference>
<reference evidence="7 8" key="1">
    <citation type="submission" date="2017-04" db="EMBL/GenBank/DDBJ databases">
        <title>Draft genome sequences of Alloscardovia macacae UMA81211 and UMA81212 isolated from the feces of a rhesus macaque (Macaca mulatta).</title>
        <authorList>
            <person name="Albert K."/>
            <person name="Sela D.A."/>
        </authorList>
    </citation>
    <scope>NUCLEOTIDE SEQUENCE [LARGE SCALE GENOMIC DNA]</scope>
    <source>
        <strain evidence="7 8">UMA81212</strain>
    </source>
</reference>
<dbReference type="PANTHER" id="PTHR11069:SF23">
    <property type="entry name" value="LYSOSOMAL ACID GLUCOSYLCERAMIDASE"/>
    <property type="match status" value="1"/>
</dbReference>
<feature type="domain" description="Glycosyl hydrolase family 30 beta sandwich" evidence="6">
    <location>
        <begin position="382"/>
        <end position="444"/>
    </location>
</feature>
<proteinExistence type="inferred from homology"/>
<dbReference type="InterPro" id="IPR001139">
    <property type="entry name" value="Glyco_hydro_30"/>
</dbReference>
<dbReference type="GO" id="GO:0004348">
    <property type="term" value="F:glucosylceramidase activity"/>
    <property type="evidence" value="ECO:0007669"/>
    <property type="project" value="InterPro"/>
</dbReference>
<organism evidence="7 8">
    <name type="scientific">Alloscardovia macacae</name>
    <dbReference type="NCBI Taxonomy" id="1160091"/>
    <lineage>
        <taxon>Bacteria</taxon>
        <taxon>Bacillati</taxon>
        <taxon>Actinomycetota</taxon>
        <taxon>Actinomycetes</taxon>
        <taxon>Bifidobacteriales</taxon>
        <taxon>Bifidobacteriaceae</taxon>
        <taxon>Alloscardovia</taxon>
    </lineage>
</organism>
<evidence type="ECO:0000256" key="3">
    <source>
        <dbReference type="ARBA" id="ARBA00022801"/>
    </source>
</evidence>
<dbReference type="InterPro" id="IPR033453">
    <property type="entry name" value="Glyco_hydro_30_TIM-barrel"/>
</dbReference>